<dbReference type="STRING" id="861299.J421_1388"/>
<dbReference type="InParanoid" id="W0RF14"/>
<dbReference type="EMBL" id="CP007128">
    <property type="protein sequence ID" value="AHG88925.1"/>
    <property type="molecule type" value="Genomic_DNA"/>
</dbReference>
<evidence type="ECO:0000256" key="1">
    <source>
        <dbReference type="SAM" id="SignalP"/>
    </source>
</evidence>
<name>W0RF14_9BACT</name>
<dbReference type="AlphaFoldDB" id="W0RF14"/>
<evidence type="ECO:0000313" key="3">
    <source>
        <dbReference type="EMBL" id="AHG88925.1"/>
    </source>
</evidence>
<dbReference type="HOGENOM" id="CLU_1276135_0_0_0"/>
<feature type="chain" id="PRO_5004794253" evidence="1">
    <location>
        <begin position="21"/>
        <end position="216"/>
    </location>
</feature>
<evidence type="ECO:0000259" key="2">
    <source>
        <dbReference type="Pfam" id="PF13568"/>
    </source>
</evidence>
<protein>
    <submittedName>
        <fullName evidence="3">Outer membrane protein beta-barrel domain protein</fullName>
    </submittedName>
</protein>
<dbReference type="KEGG" id="gba:J421_1388"/>
<keyword evidence="4" id="KW-1185">Reference proteome</keyword>
<dbReference type="InterPro" id="IPR025665">
    <property type="entry name" value="Beta-barrel_OMP_2"/>
</dbReference>
<dbReference type="Proteomes" id="UP000019151">
    <property type="component" value="Chromosome"/>
</dbReference>
<feature type="domain" description="Outer membrane protein beta-barrel" evidence="2">
    <location>
        <begin position="22"/>
        <end position="192"/>
    </location>
</feature>
<proteinExistence type="predicted"/>
<dbReference type="RefSeq" id="WP_025410447.1">
    <property type="nucleotide sequence ID" value="NZ_CP007128.1"/>
</dbReference>
<feature type="signal peptide" evidence="1">
    <location>
        <begin position="1"/>
        <end position="20"/>
    </location>
</feature>
<dbReference type="Pfam" id="PF13568">
    <property type="entry name" value="OMP_b-brl_2"/>
    <property type="match status" value="1"/>
</dbReference>
<organism evidence="3 4">
    <name type="scientific">Gemmatirosa kalamazoonensis</name>
    <dbReference type="NCBI Taxonomy" id="861299"/>
    <lineage>
        <taxon>Bacteria</taxon>
        <taxon>Pseudomonadati</taxon>
        <taxon>Gemmatimonadota</taxon>
        <taxon>Gemmatimonadia</taxon>
        <taxon>Gemmatimonadales</taxon>
        <taxon>Gemmatimonadaceae</taxon>
        <taxon>Gemmatirosa</taxon>
    </lineage>
</organism>
<dbReference type="OrthoDB" id="947434at2"/>
<sequence>MTRTLVAIGASLALARAAQAQVSLGLLAGASYSRPIGGAEAIQSGTTGPVVGGSLRVWGTQRVSLQSELLFVRKGFTFAMPTTGGVGSESVQVDYLEVPVMVRLHIPTGRRVLAHVFAGPSFATRVRCDVELAGPRATTSGVCDGSGKQIAGPFQEVNPLSLGLMGGGGGSVAFGERQIQLDLRYGMGLTKVSPGSSARHSTIMLVASFEFGMNDQ</sequence>
<accession>W0RF14</accession>
<reference evidence="3 4" key="1">
    <citation type="journal article" date="2014" name="Genome Announc.">
        <title>Genome Sequence and Methylome of Soil Bacterium Gemmatirosa kalamazoonensis KBS708T, a Member of the Rarely Cultivated Gemmatimonadetes Phylum.</title>
        <authorList>
            <person name="Debruyn J.M."/>
            <person name="Radosevich M."/>
            <person name="Wommack K.E."/>
            <person name="Polson S.W."/>
            <person name="Hauser L.J."/>
            <person name="Fawaz M.N."/>
            <person name="Korlach J."/>
            <person name="Tsai Y.C."/>
        </authorList>
    </citation>
    <scope>NUCLEOTIDE SEQUENCE [LARGE SCALE GENOMIC DNA]</scope>
    <source>
        <strain evidence="3 4">KBS708</strain>
    </source>
</reference>
<gene>
    <name evidence="3" type="ORF">J421_1388</name>
</gene>
<evidence type="ECO:0000313" key="4">
    <source>
        <dbReference type="Proteomes" id="UP000019151"/>
    </source>
</evidence>
<keyword evidence="1" id="KW-0732">Signal</keyword>